<sequence>MRPTPQHTATSGEDDFRTGEGLRALLTRLHQAGPGAWRRDPVAAELMTFTAEKYSALAHKHGLDAWEAAGAAFDVMRTRAARTADDPWAVVTHAVRITCIAEQRAQGLLCSTHQARRPQVSRFHDPERFSERENLLTDYHPAFHVHDQHADEQPDHEDTGLVVAVVEDAVALFALLSWPEGTAATAIGHVCDALARLGSRASTYEALRRDRHARALLDVPAVSWTGLLRVLLGSPDAAYSATGRGQGILLRLLLGERLVDLLADDELVALIVLSAPGSPGVRGA</sequence>
<organism evidence="1 2">
    <name type="scientific">Bifidobacterium subtile</name>
    <dbReference type="NCBI Taxonomy" id="77635"/>
    <lineage>
        <taxon>Bacteria</taxon>
        <taxon>Bacillati</taxon>
        <taxon>Actinomycetota</taxon>
        <taxon>Actinomycetes</taxon>
        <taxon>Bifidobacteriales</taxon>
        <taxon>Bifidobacteriaceae</taxon>
        <taxon>Bifidobacterium</taxon>
    </lineage>
</organism>
<dbReference type="OrthoDB" id="3239759at2"/>
<evidence type="ECO:0008006" key="3">
    <source>
        <dbReference type="Google" id="ProtNLM"/>
    </source>
</evidence>
<reference evidence="1 2" key="1">
    <citation type="submission" date="2014-03" db="EMBL/GenBank/DDBJ databases">
        <title>Genomics of Bifidobacteria.</title>
        <authorList>
            <person name="Ventura M."/>
            <person name="Milani C."/>
            <person name="Lugli G.A."/>
        </authorList>
    </citation>
    <scope>NUCLEOTIDE SEQUENCE [LARGE SCALE GENOMIC DNA]</scope>
    <source>
        <strain evidence="1 2">LMG 11597</strain>
    </source>
</reference>
<evidence type="ECO:0000313" key="2">
    <source>
        <dbReference type="Proteomes" id="UP000029055"/>
    </source>
</evidence>
<dbReference type="AlphaFoldDB" id="A0A087DPY8"/>
<keyword evidence="2" id="KW-1185">Reference proteome</keyword>
<dbReference type="Proteomes" id="UP000029055">
    <property type="component" value="Unassembled WGS sequence"/>
</dbReference>
<comment type="caution">
    <text evidence="1">The sequence shown here is derived from an EMBL/GenBank/DDBJ whole genome shotgun (WGS) entry which is preliminary data.</text>
</comment>
<protein>
    <recommendedName>
        <fullName evidence="3">Serine/arginine repetitive matrix protein 2</fullName>
    </recommendedName>
</protein>
<accession>A0A087DPY8</accession>
<name>A0A087DPY8_9BIFI</name>
<gene>
    <name evidence="1" type="ORF">BISU_1951</name>
</gene>
<dbReference type="RefSeq" id="WP_024463542.1">
    <property type="nucleotide sequence ID" value="NZ_CP062939.1"/>
</dbReference>
<dbReference type="STRING" id="77635.BISU_1951"/>
<proteinExistence type="predicted"/>
<dbReference type="eggNOG" id="ENOG502ZA10">
    <property type="taxonomic scope" value="Bacteria"/>
</dbReference>
<dbReference type="EMBL" id="JGZR01000023">
    <property type="protein sequence ID" value="KFI97588.1"/>
    <property type="molecule type" value="Genomic_DNA"/>
</dbReference>
<evidence type="ECO:0000313" key="1">
    <source>
        <dbReference type="EMBL" id="KFI97588.1"/>
    </source>
</evidence>